<dbReference type="InterPro" id="IPR013029">
    <property type="entry name" value="YchF_C"/>
</dbReference>
<dbReference type="PANTHER" id="PTHR23305:SF18">
    <property type="entry name" value="OBG-TYPE G DOMAIN-CONTAINING PROTEIN"/>
    <property type="match status" value="1"/>
</dbReference>
<dbReference type="PIRSF" id="PIRSF006641">
    <property type="entry name" value="CHP00092"/>
    <property type="match status" value="1"/>
</dbReference>
<keyword evidence="4 6" id="KW-0067">ATP-binding</keyword>
<evidence type="ECO:0000256" key="3">
    <source>
        <dbReference type="ARBA" id="ARBA00022741"/>
    </source>
</evidence>
<dbReference type="InterPro" id="IPR012676">
    <property type="entry name" value="TGS-like"/>
</dbReference>
<dbReference type="FunFam" id="1.10.150.300:FF:000004">
    <property type="entry name" value="Ribosome-binding ATPase YchF"/>
    <property type="match status" value="1"/>
</dbReference>
<comment type="function">
    <text evidence="6">ATPase that binds to both the 70S ribosome and the 50S ribosomal subunit in a nucleotide-independent manner.</text>
</comment>
<evidence type="ECO:0000256" key="4">
    <source>
        <dbReference type="ARBA" id="ARBA00022840"/>
    </source>
</evidence>
<dbReference type="SUPFAM" id="SSF81271">
    <property type="entry name" value="TGS-like"/>
    <property type="match status" value="1"/>
</dbReference>
<dbReference type="GO" id="GO:0043023">
    <property type="term" value="F:ribosomal large subunit binding"/>
    <property type="evidence" value="ECO:0007669"/>
    <property type="project" value="UniProtKB-UniRule"/>
</dbReference>
<dbReference type="GO" id="GO:0016887">
    <property type="term" value="F:ATP hydrolysis activity"/>
    <property type="evidence" value="ECO:0007669"/>
    <property type="project" value="UniProtKB-UniRule"/>
</dbReference>
<dbReference type="InterPro" id="IPR006073">
    <property type="entry name" value="GTP-bd"/>
</dbReference>
<dbReference type="PANTHER" id="PTHR23305">
    <property type="entry name" value="OBG GTPASE FAMILY"/>
    <property type="match status" value="1"/>
</dbReference>
<dbReference type="Gene3D" id="3.40.50.300">
    <property type="entry name" value="P-loop containing nucleotide triphosphate hydrolases"/>
    <property type="match status" value="1"/>
</dbReference>
<dbReference type="Proteomes" id="UP000553059">
    <property type="component" value="Unassembled WGS sequence"/>
</dbReference>
<evidence type="ECO:0000259" key="8">
    <source>
        <dbReference type="PROSITE" id="PS51710"/>
    </source>
</evidence>
<dbReference type="InterPro" id="IPR012675">
    <property type="entry name" value="Beta-grasp_dom_sf"/>
</dbReference>
<organism evidence="10 11">
    <name type="scientific">Desulfitobacterium dehalogenans</name>
    <dbReference type="NCBI Taxonomy" id="36854"/>
    <lineage>
        <taxon>Bacteria</taxon>
        <taxon>Bacillati</taxon>
        <taxon>Bacillota</taxon>
        <taxon>Clostridia</taxon>
        <taxon>Eubacteriales</taxon>
        <taxon>Desulfitobacteriaceae</taxon>
        <taxon>Desulfitobacterium</taxon>
    </lineage>
</organism>
<dbReference type="Gene3D" id="1.10.150.300">
    <property type="entry name" value="TGS-like domain"/>
    <property type="match status" value="1"/>
</dbReference>
<evidence type="ECO:0000313" key="10">
    <source>
        <dbReference type="EMBL" id="HHY26668.1"/>
    </source>
</evidence>
<feature type="binding site" evidence="6">
    <location>
        <begin position="12"/>
        <end position="17"/>
    </location>
    <ligand>
        <name>ATP</name>
        <dbReference type="ChEBI" id="CHEBI:30616"/>
    </ligand>
</feature>
<accession>A0A7C6Z3Z6</accession>
<dbReference type="PRINTS" id="PR00326">
    <property type="entry name" value="GTP1OBG"/>
</dbReference>
<comment type="cofactor">
    <cofactor evidence="1">
        <name>Mg(2+)</name>
        <dbReference type="ChEBI" id="CHEBI:18420"/>
    </cofactor>
</comment>
<keyword evidence="2" id="KW-0479">Metal-binding</keyword>
<dbReference type="CDD" id="cd04867">
    <property type="entry name" value="TGS_YchF_OLA1"/>
    <property type="match status" value="1"/>
</dbReference>
<gene>
    <name evidence="6 10" type="primary">ychF</name>
    <name evidence="10" type="ORF">GX523_07970</name>
</gene>
<dbReference type="GO" id="GO:0005524">
    <property type="term" value="F:ATP binding"/>
    <property type="evidence" value="ECO:0007669"/>
    <property type="project" value="UniProtKB-UniRule"/>
</dbReference>
<proteinExistence type="inferred from homology"/>
<dbReference type="InterPro" id="IPR004396">
    <property type="entry name" value="ATPase_YchF/OLA1"/>
</dbReference>
<evidence type="ECO:0000256" key="7">
    <source>
        <dbReference type="SAM" id="Coils"/>
    </source>
</evidence>
<feature type="domain" description="OBG-type G" evidence="8">
    <location>
        <begin position="3"/>
        <end position="259"/>
    </location>
</feature>
<dbReference type="Gene3D" id="3.10.20.30">
    <property type="match status" value="1"/>
</dbReference>
<dbReference type="InterPro" id="IPR023192">
    <property type="entry name" value="TGS-like_dom_sf"/>
</dbReference>
<sequence length="366" mass="40309">MTLHAGIVGLPNVGKSTLFNAITQAGAEAANYPFCTIDPNVGMVQVPDARLQVLSEMVHPDKIVPATVEFVDIAGLVKGASKGEGLGNKFLSHIREVDAIVHVVRCFEDSNVVHVEGSVDPKRDIDTIQLELILADMESVEKRLERSAKLLKSGDKKALAEVALLNRLKETLDAGLAARSLEFSDEERELLKSFPLLSMKPVLYAANVSEEEIDEPDNNPYVRKVREIAAAENSEVVVVCAKIEAEIAELEEEEKKVFLEDLGLAESGLDRLIRAAFHLLGLMTYFTAGQIEVRAWEIRRGMKAPQAAGVIHTDFERGFIRAEVVSYKDFVENGGLNGAKEKGLVRLEGKEYVMNDGDIVHFRFNV</sequence>
<dbReference type="InterPro" id="IPR031167">
    <property type="entry name" value="G_OBG"/>
</dbReference>
<dbReference type="GO" id="GO:0046872">
    <property type="term" value="F:metal ion binding"/>
    <property type="evidence" value="ECO:0007669"/>
    <property type="project" value="UniProtKB-KW"/>
</dbReference>
<keyword evidence="7" id="KW-0175">Coiled coil</keyword>
<evidence type="ECO:0000256" key="1">
    <source>
        <dbReference type="ARBA" id="ARBA00001946"/>
    </source>
</evidence>
<feature type="coiled-coil region" evidence="7">
    <location>
        <begin position="233"/>
        <end position="260"/>
    </location>
</feature>
<dbReference type="InterPro" id="IPR027417">
    <property type="entry name" value="P-loop_NTPase"/>
</dbReference>
<dbReference type="PROSITE" id="PS51880">
    <property type="entry name" value="TGS"/>
    <property type="match status" value="1"/>
</dbReference>
<dbReference type="HAMAP" id="MF_00944">
    <property type="entry name" value="YchF_OLA1_ATPase"/>
    <property type="match status" value="1"/>
</dbReference>
<dbReference type="Pfam" id="PF06071">
    <property type="entry name" value="YchF-GTPase_C"/>
    <property type="match status" value="1"/>
</dbReference>
<evidence type="ECO:0000313" key="11">
    <source>
        <dbReference type="Proteomes" id="UP000553059"/>
    </source>
</evidence>
<protein>
    <recommendedName>
        <fullName evidence="6">Ribosome-binding ATPase YchF</fullName>
    </recommendedName>
</protein>
<dbReference type="Pfam" id="PF01926">
    <property type="entry name" value="MMR_HSR1"/>
    <property type="match status" value="1"/>
</dbReference>
<dbReference type="PROSITE" id="PS51710">
    <property type="entry name" value="G_OBG"/>
    <property type="match status" value="1"/>
</dbReference>
<dbReference type="EMBL" id="DUTF01000175">
    <property type="protein sequence ID" value="HHY26668.1"/>
    <property type="molecule type" value="Genomic_DNA"/>
</dbReference>
<dbReference type="FunFam" id="3.10.20.30:FF:000001">
    <property type="entry name" value="Ribosome-binding ATPase YchF"/>
    <property type="match status" value="1"/>
</dbReference>
<dbReference type="InterPro" id="IPR041706">
    <property type="entry name" value="YchF_N"/>
</dbReference>
<feature type="domain" description="TGS" evidence="9">
    <location>
        <begin position="281"/>
        <end position="364"/>
    </location>
</feature>
<name>A0A7C6Z3Z6_9FIRM</name>
<comment type="caution">
    <text evidence="10">The sequence shown here is derived from an EMBL/GenBank/DDBJ whole genome shotgun (WGS) entry which is preliminary data.</text>
</comment>
<evidence type="ECO:0000256" key="2">
    <source>
        <dbReference type="ARBA" id="ARBA00022723"/>
    </source>
</evidence>
<keyword evidence="5" id="KW-0460">Magnesium</keyword>
<keyword evidence="3 6" id="KW-0547">Nucleotide-binding</keyword>
<comment type="similarity">
    <text evidence="6">Belongs to the TRAFAC class OBG-HflX-like GTPase superfamily. OBG GTPase family. YchF/OLA1 subfamily.</text>
</comment>
<dbReference type="AlphaFoldDB" id="A0A7C6Z3Z6"/>
<dbReference type="CDD" id="cd01900">
    <property type="entry name" value="YchF"/>
    <property type="match status" value="1"/>
</dbReference>
<dbReference type="GO" id="GO:0005525">
    <property type="term" value="F:GTP binding"/>
    <property type="evidence" value="ECO:0007669"/>
    <property type="project" value="InterPro"/>
</dbReference>
<dbReference type="NCBIfam" id="TIGR00092">
    <property type="entry name" value="redox-regulated ATPase YchF"/>
    <property type="match status" value="1"/>
</dbReference>
<reference evidence="10 11" key="1">
    <citation type="journal article" date="2020" name="Biotechnol. Biofuels">
        <title>New insights from the biogas microbiome by comprehensive genome-resolved metagenomics of nearly 1600 species originating from multiple anaerobic digesters.</title>
        <authorList>
            <person name="Campanaro S."/>
            <person name="Treu L."/>
            <person name="Rodriguez-R L.M."/>
            <person name="Kovalovszki A."/>
            <person name="Ziels R.M."/>
            <person name="Maus I."/>
            <person name="Zhu X."/>
            <person name="Kougias P.G."/>
            <person name="Basile A."/>
            <person name="Luo G."/>
            <person name="Schluter A."/>
            <person name="Konstantinidis K.T."/>
            <person name="Angelidaki I."/>
        </authorList>
    </citation>
    <scope>NUCLEOTIDE SEQUENCE [LARGE SCALE GENOMIC DNA]</scope>
    <source>
        <strain evidence="10">AS05jafATM_4</strain>
    </source>
</reference>
<evidence type="ECO:0000259" key="9">
    <source>
        <dbReference type="PROSITE" id="PS51880"/>
    </source>
</evidence>
<dbReference type="GO" id="GO:0005737">
    <property type="term" value="C:cytoplasm"/>
    <property type="evidence" value="ECO:0007669"/>
    <property type="project" value="TreeGrafter"/>
</dbReference>
<evidence type="ECO:0000256" key="6">
    <source>
        <dbReference type="HAMAP-Rule" id="MF_00944"/>
    </source>
</evidence>
<dbReference type="InterPro" id="IPR004095">
    <property type="entry name" value="TGS"/>
</dbReference>
<evidence type="ECO:0000256" key="5">
    <source>
        <dbReference type="ARBA" id="ARBA00022842"/>
    </source>
</evidence>
<dbReference type="SUPFAM" id="SSF52540">
    <property type="entry name" value="P-loop containing nucleoside triphosphate hydrolases"/>
    <property type="match status" value="1"/>
</dbReference>